<keyword evidence="3 7" id="KW-0418">Kinase</keyword>
<dbReference type="InterPro" id="IPR008271">
    <property type="entry name" value="Ser/Thr_kinase_AS"/>
</dbReference>
<dbReference type="GO" id="GO:0016020">
    <property type="term" value="C:membrane"/>
    <property type="evidence" value="ECO:0007669"/>
    <property type="project" value="TreeGrafter"/>
</dbReference>
<dbReference type="AlphaFoldDB" id="M9WCS3"/>
<evidence type="ECO:0000256" key="1">
    <source>
        <dbReference type="ARBA" id="ARBA00022679"/>
    </source>
</evidence>
<dbReference type="SMART" id="SM00220">
    <property type="entry name" value="S_TKc"/>
    <property type="match status" value="1"/>
</dbReference>
<name>M9WCS3_9MOLU</name>
<dbReference type="EMBL" id="CP004357">
    <property type="protein sequence ID" value="AGJ90932.1"/>
    <property type="molecule type" value="Genomic_DNA"/>
</dbReference>
<dbReference type="eggNOG" id="COG0515">
    <property type="taxonomic scope" value="Bacteria"/>
</dbReference>
<dbReference type="Proteomes" id="UP000012984">
    <property type="component" value="Chromosome"/>
</dbReference>
<dbReference type="CDD" id="cd14014">
    <property type="entry name" value="STKc_PknB_like"/>
    <property type="match status" value="1"/>
</dbReference>
<evidence type="ECO:0000313" key="8">
    <source>
        <dbReference type="Proteomes" id="UP000012984"/>
    </source>
</evidence>
<dbReference type="GO" id="GO:0005829">
    <property type="term" value="C:cytosol"/>
    <property type="evidence" value="ECO:0007669"/>
    <property type="project" value="TreeGrafter"/>
</dbReference>
<keyword evidence="7" id="KW-0723">Serine/threonine-protein kinase</keyword>
<dbReference type="GO" id="GO:0004674">
    <property type="term" value="F:protein serine/threonine kinase activity"/>
    <property type="evidence" value="ECO:0007669"/>
    <property type="project" value="UniProtKB-KW"/>
</dbReference>
<dbReference type="PROSITE" id="PS50011">
    <property type="entry name" value="PROTEIN_KINASE_DOM"/>
    <property type="match status" value="1"/>
</dbReference>
<dbReference type="PROSITE" id="PS00108">
    <property type="entry name" value="PROTEIN_KINASE_ST"/>
    <property type="match status" value="1"/>
</dbReference>
<evidence type="ECO:0000313" key="7">
    <source>
        <dbReference type="EMBL" id="AGJ90932.1"/>
    </source>
</evidence>
<dbReference type="OrthoDB" id="9788659at2"/>
<keyword evidence="5" id="KW-1133">Transmembrane helix</keyword>
<evidence type="ECO:0000256" key="4">
    <source>
        <dbReference type="ARBA" id="ARBA00022840"/>
    </source>
</evidence>
<dbReference type="SUPFAM" id="SSF56112">
    <property type="entry name" value="Protein kinase-like (PK-like)"/>
    <property type="match status" value="1"/>
</dbReference>
<dbReference type="GO" id="GO:0005524">
    <property type="term" value="F:ATP binding"/>
    <property type="evidence" value="ECO:0007669"/>
    <property type="project" value="UniProtKB-KW"/>
</dbReference>
<dbReference type="InterPro" id="IPR011009">
    <property type="entry name" value="Kinase-like_dom_sf"/>
</dbReference>
<dbReference type="GO" id="GO:0000407">
    <property type="term" value="C:phagophore assembly site"/>
    <property type="evidence" value="ECO:0007669"/>
    <property type="project" value="TreeGrafter"/>
</dbReference>
<keyword evidence="4" id="KW-0067">ATP-binding</keyword>
<keyword evidence="5" id="KW-0812">Transmembrane</keyword>
<keyword evidence="5" id="KW-0472">Membrane</keyword>
<keyword evidence="8" id="KW-1185">Reference proteome</keyword>
<evidence type="ECO:0000256" key="5">
    <source>
        <dbReference type="SAM" id="Phobius"/>
    </source>
</evidence>
<dbReference type="Pfam" id="PF00069">
    <property type="entry name" value="Pkinase"/>
    <property type="match status" value="1"/>
</dbReference>
<feature type="domain" description="Protein kinase" evidence="6">
    <location>
        <begin position="25"/>
        <end position="321"/>
    </location>
</feature>
<feature type="transmembrane region" description="Helical" evidence="5">
    <location>
        <begin position="350"/>
        <end position="371"/>
    </location>
</feature>
<dbReference type="KEGG" id="mput:MPUT9231_5310"/>
<dbReference type="InterPro" id="IPR045269">
    <property type="entry name" value="Atg1-like"/>
</dbReference>
<proteinExistence type="predicted"/>
<evidence type="ECO:0000256" key="2">
    <source>
        <dbReference type="ARBA" id="ARBA00022741"/>
    </source>
</evidence>
<accession>M9WCS3</accession>
<gene>
    <name evidence="7" type="primary">pkn</name>
    <name evidence="7" type="ORF">MPUT9231_5310</name>
</gene>
<dbReference type="GO" id="GO:0005776">
    <property type="term" value="C:autophagosome"/>
    <property type="evidence" value="ECO:0007669"/>
    <property type="project" value="TreeGrafter"/>
</dbReference>
<keyword evidence="2" id="KW-0547">Nucleotide-binding</keyword>
<sequence length="372" mass="43286">MNNSNKNNNGIINDQLINKIINKRYKILEFINAGAFASVFKAIDLDASFLSKKDVFVAVKIMLKTKSKNAKLIIDRLNYEANTFAKLSFSKSVVNMKDVFDWENYYVIVMQLTQGTDFSKKFSAYSNILSTKEFIYYFEQIAKGLKEIHDSNIIHRDVKPANILITDDQKVKISDFGISKIKSIISETNENIFSPGTPRYTAPEQFMSFEAKKADFRFESDIYSVGVMMFEFITGTTLFLNTSSNQQDVKEREKQNFKRHVVKKVTRPRAINPNIPQAIENIIMHCLAKEWKNRYKNFDELLIDLQKAKQELSVKEDFPFMDWEHDKIAGIKNNYNIKYESFVNDFISKYLIPAFVILIALLILFVMMLIFR</sequence>
<dbReference type="Gene3D" id="3.30.200.20">
    <property type="entry name" value="Phosphorylase Kinase, domain 1"/>
    <property type="match status" value="1"/>
</dbReference>
<organism evidence="7 8">
    <name type="scientific">Mycoplasma putrefaciens Mput9231</name>
    <dbReference type="NCBI Taxonomy" id="1292033"/>
    <lineage>
        <taxon>Bacteria</taxon>
        <taxon>Bacillati</taxon>
        <taxon>Mycoplasmatota</taxon>
        <taxon>Mollicutes</taxon>
        <taxon>Mycoplasmataceae</taxon>
        <taxon>Mycoplasma</taxon>
    </lineage>
</organism>
<dbReference type="HOGENOM" id="CLU_000288_63_44_14"/>
<keyword evidence="1" id="KW-0808">Transferase</keyword>
<evidence type="ECO:0000259" key="6">
    <source>
        <dbReference type="PROSITE" id="PS50011"/>
    </source>
</evidence>
<reference evidence="7 8" key="1">
    <citation type="journal article" date="2013" name="Genome Announc.">
        <title>Complete Genome Sequence of Mycoplasma putrefaciens Strain 9231, One of the Agents of Contagious Agalactia in Goats.</title>
        <authorList>
            <person name="Dupuy V."/>
            <person name="Sirand-Pugnet P."/>
            <person name="Baranowski E."/>
            <person name="Barre A."/>
            <person name="Breton M."/>
            <person name="Couture C."/>
            <person name="Dordet-Frisoni E."/>
            <person name="Gaurivaud P."/>
            <person name="Jacob D."/>
            <person name="Lemaitre C."/>
            <person name="Manso-Silvan L."/>
            <person name="Nikolski M."/>
            <person name="Nouvel L.X."/>
            <person name="Poumarat F."/>
            <person name="Tardy F."/>
            <person name="Thebault P."/>
            <person name="Theil S."/>
            <person name="Citti C."/>
            <person name="Blanchard A."/>
            <person name="Thiaucourt F."/>
        </authorList>
    </citation>
    <scope>NUCLEOTIDE SEQUENCE [LARGE SCALE GENOMIC DNA]</scope>
    <source>
        <strain evidence="7">Mput9231</strain>
    </source>
</reference>
<dbReference type="PATRIC" id="fig|1292033.3.peg.522"/>
<dbReference type="InterPro" id="IPR000719">
    <property type="entry name" value="Prot_kinase_dom"/>
</dbReference>
<dbReference type="RefSeq" id="WP_015587502.1">
    <property type="nucleotide sequence ID" value="NC_021083.1"/>
</dbReference>
<evidence type="ECO:0000256" key="3">
    <source>
        <dbReference type="ARBA" id="ARBA00022777"/>
    </source>
</evidence>
<dbReference type="PANTHER" id="PTHR24348:SF22">
    <property type="entry name" value="NON-SPECIFIC SERINE_THREONINE PROTEIN KINASE"/>
    <property type="match status" value="1"/>
</dbReference>
<dbReference type="Gene3D" id="1.10.510.10">
    <property type="entry name" value="Transferase(Phosphotransferase) domain 1"/>
    <property type="match status" value="1"/>
</dbReference>
<protein>
    <submittedName>
        <fullName evidence="7">Serine/threonine protein kinase</fullName>
    </submittedName>
</protein>
<dbReference type="PANTHER" id="PTHR24348">
    <property type="entry name" value="SERINE/THREONINE-PROTEIN KINASE UNC-51-RELATED"/>
    <property type="match status" value="1"/>
</dbReference>